<comment type="caution">
    <text evidence="1">The sequence shown here is derived from an EMBL/GenBank/DDBJ whole genome shotgun (WGS) entry which is preliminary data.</text>
</comment>
<dbReference type="Proteomes" id="UP000034739">
    <property type="component" value="Unassembled WGS sequence"/>
</dbReference>
<proteinExistence type="predicted"/>
<gene>
    <name evidence="1" type="ORF">UY16_C0013G0021</name>
</gene>
<accession>A0A0G1U253</accession>
<dbReference type="EMBL" id="LCOY01000013">
    <property type="protein sequence ID" value="KKU88111.1"/>
    <property type="molecule type" value="Genomic_DNA"/>
</dbReference>
<name>A0A0G1U253_9BACT</name>
<organism evidence="1 2">
    <name type="scientific">Candidatus Gottesmanbacteria bacterium GW2011_GWA2_47_9</name>
    <dbReference type="NCBI Taxonomy" id="1618445"/>
    <lineage>
        <taxon>Bacteria</taxon>
        <taxon>Candidatus Gottesmaniibacteriota</taxon>
    </lineage>
</organism>
<sequence length="250" mass="29846">MKNLLIYTGPAKTFSPEDTQLAKVQIDNSLDLGWRREDLLLATDFPWEYNGVRSRVVPDGLYYDFDKNANKAAVLVYLINQEVIQPNELYWCHDFDAYELNRITEAELGLNEYDMGLVHYFYKPEWCFSNFFFKREAKDILELLDATIRQRPWKSRNNEKTVTWLIKHHKIDQKRYKKLNVTYNIAKRSLSTVYNEAEKPLKVLHFRPSDPKDDRMTDTALNMFMYGKNSLAIPLMNERLIKIFKYHRIR</sequence>
<dbReference type="AlphaFoldDB" id="A0A0G1U253"/>
<evidence type="ECO:0000313" key="1">
    <source>
        <dbReference type="EMBL" id="KKU88111.1"/>
    </source>
</evidence>
<protein>
    <submittedName>
        <fullName evidence="1">Uncharacterized protein</fullName>
    </submittedName>
</protein>
<reference evidence="1 2" key="1">
    <citation type="journal article" date="2015" name="Nature">
        <title>rRNA introns, odd ribosomes, and small enigmatic genomes across a large radiation of phyla.</title>
        <authorList>
            <person name="Brown C.T."/>
            <person name="Hug L.A."/>
            <person name="Thomas B.C."/>
            <person name="Sharon I."/>
            <person name="Castelle C.J."/>
            <person name="Singh A."/>
            <person name="Wilkins M.J."/>
            <person name="Williams K.H."/>
            <person name="Banfield J.F."/>
        </authorList>
    </citation>
    <scope>NUCLEOTIDE SEQUENCE [LARGE SCALE GENOMIC DNA]</scope>
</reference>
<evidence type="ECO:0000313" key="2">
    <source>
        <dbReference type="Proteomes" id="UP000034739"/>
    </source>
</evidence>